<name>A0A218MN31_9VIRU</name>
<evidence type="ECO:0000313" key="2">
    <source>
        <dbReference type="EMBL" id="ASF00689.1"/>
    </source>
</evidence>
<organism evidence="2">
    <name type="scientific">uncultured virus</name>
    <dbReference type="NCBI Taxonomy" id="340016"/>
    <lineage>
        <taxon>Viruses</taxon>
        <taxon>environmental samples</taxon>
    </lineage>
</organism>
<protein>
    <submittedName>
        <fullName evidence="2">Uncharacterized protein</fullName>
    </submittedName>
</protein>
<feature type="region of interest" description="Disordered" evidence="1">
    <location>
        <begin position="22"/>
        <end position="97"/>
    </location>
</feature>
<feature type="compositionally biased region" description="Gly residues" evidence="1">
    <location>
        <begin position="22"/>
        <end position="31"/>
    </location>
</feature>
<proteinExistence type="predicted"/>
<evidence type="ECO:0000256" key="1">
    <source>
        <dbReference type="SAM" id="MobiDB-lite"/>
    </source>
</evidence>
<reference evidence="2" key="2">
    <citation type="journal article" date="2017" name="Nat. Commun.">
        <title>Single-virus genomics reveals hidden cosmopolitan and abundant viruses.</title>
        <authorList>
            <person name="Martinez-Hernandez F."/>
            <person name="Fornas O."/>
            <person name="Lluesma Gomez M."/>
            <person name="Bolduc B."/>
            <person name="de la Cruz Pena M.J."/>
            <person name="Martinez J.M."/>
            <person name="Anton J."/>
            <person name="Gasol J.M."/>
            <person name="Rosselli R."/>
            <person name="Rodriguez-Valera F."/>
            <person name="Sullivan M.B."/>
            <person name="Acinas S.G."/>
            <person name="Martinez-Garcia M."/>
        </authorList>
    </citation>
    <scope>NUCLEOTIDE SEQUENCE</scope>
</reference>
<sequence>MSILVSATNWLVKTGLEAAFGGGSKSSGGSGISQALSQSNQQTQQRLASIEGRQVMSEFGRQKDKLESAGKASSTPPTPPQRHQKGQLGMQLIHRAKQREVADPLMMQLVTKQAERTGNITDDVVATIQGSYKSAGLDTSTRTRKTARASFLTT</sequence>
<reference evidence="2" key="1">
    <citation type="submission" date="2016-10" db="EMBL/GenBank/DDBJ databases">
        <authorList>
            <person name="Varghese N."/>
        </authorList>
    </citation>
    <scope>NUCLEOTIDE SEQUENCE</scope>
</reference>
<accession>A0A218MN31</accession>
<feature type="compositionally biased region" description="Low complexity" evidence="1">
    <location>
        <begin position="32"/>
        <end position="49"/>
    </location>
</feature>
<dbReference type="EMBL" id="KY052851">
    <property type="protein sequence ID" value="ASF00689.1"/>
    <property type="molecule type" value="Genomic_DNA"/>
</dbReference>